<accession>A0A0F8YAG2</accession>
<dbReference type="EMBL" id="LAZR01054512">
    <property type="protein sequence ID" value="KKK78387.1"/>
    <property type="molecule type" value="Genomic_DNA"/>
</dbReference>
<protein>
    <submittedName>
        <fullName evidence="1">Uncharacterized protein</fullName>
    </submittedName>
</protein>
<evidence type="ECO:0000313" key="1">
    <source>
        <dbReference type="EMBL" id="KKK78387.1"/>
    </source>
</evidence>
<proteinExistence type="predicted"/>
<gene>
    <name evidence="1" type="ORF">LCGC14_2844070</name>
</gene>
<name>A0A0F8YAG2_9ZZZZ</name>
<dbReference type="AlphaFoldDB" id="A0A0F8YAG2"/>
<comment type="caution">
    <text evidence="1">The sequence shown here is derived from an EMBL/GenBank/DDBJ whole genome shotgun (WGS) entry which is preliminary data.</text>
</comment>
<organism evidence="1">
    <name type="scientific">marine sediment metagenome</name>
    <dbReference type="NCBI Taxonomy" id="412755"/>
    <lineage>
        <taxon>unclassified sequences</taxon>
        <taxon>metagenomes</taxon>
        <taxon>ecological metagenomes</taxon>
    </lineage>
</organism>
<reference evidence="1" key="1">
    <citation type="journal article" date="2015" name="Nature">
        <title>Complex archaea that bridge the gap between prokaryotes and eukaryotes.</title>
        <authorList>
            <person name="Spang A."/>
            <person name="Saw J.H."/>
            <person name="Jorgensen S.L."/>
            <person name="Zaremba-Niedzwiedzka K."/>
            <person name="Martijn J."/>
            <person name="Lind A.E."/>
            <person name="van Eijk R."/>
            <person name="Schleper C."/>
            <person name="Guy L."/>
            <person name="Ettema T.J."/>
        </authorList>
    </citation>
    <scope>NUCLEOTIDE SEQUENCE</scope>
</reference>
<sequence length="55" mass="6301">MTILFKGERVLVFDDGIFAGYFFPCAEGVDFRPSVGHPVNPDFDIWYQAFRLLEG</sequence>